<organism evidence="2 3">
    <name type="scientific">Rhododendron griersonianum</name>
    <dbReference type="NCBI Taxonomy" id="479676"/>
    <lineage>
        <taxon>Eukaryota</taxon>
        <taxon>Viridiplantae</taxon>
        <taxon>Streptophyta</taxon>
        <taxon>Embryophyta</taxon>
        <taxon>Tracheophyta</taxon>
        <taxon>Spermatophyta</taxon>
        <taxon>Magnoliopsida</taxon>
        <taxon>eudicotyledons</taxon>
        <taxon>Gunneridae</taxon>
        <taxon>Pentapetalae</taxon>
        <taxon>asterids</taxon>
        <taxon>Ericales</taxon>
        <taxon>Ericaceae</taxon>
        <taxon>Ericoideae</taxon>
        <taxon>Rhodoreae</taxon>
        <taxon>Rhododendron</taxon>
    </lineage>
</organism>
<accession>A0AAV6IX21</accession>
<reference evidence="2" key="1">
    <citation type="submission" date="2020-08" db="EMBL/GenBank/DDBJ databases">
        <title>Plant Genome Project.</title>
        <authorList>
            <person name="Zhang R.-G."/>
        </authorList>
    </citation>
    <scope>NUCLEOTIDE SEQUENCE</scope>
    <source>
        <strain evidence="2">WSP0</strain>
        <tissue evidence="2">Leaf</tissue>
    </source>
</reference>
<dbReference type="Pfam" id="PF10615">
    <property type="entry name" value="DUF2470"/>
    <property type="match status" value="1"/>
</dbReference>
<sequence length="226" mass="25082">MCGILHSLIPYVMQLPARVALTGDVVPLKGEKVKLVAESLRETISSESKVVKESTYAVSGILSSSNLGSTPRSENLRELLDGNEQYTVYRFNLSSCMYIDSNGGTHELDLADVEASKGDPLSPFSSSLLDGINRSELRRRALILFCITYLNKNAKDALMLSVDRKGFDVLGKVLGPVRNDGSREYQWKEFRFAFKEEARDVETVCRQLVEMEEEALKNVSSFSGLG</sequence>
<evidence type="ECO:0000313" key="3">
    <source>
        <dbReference type="Proteomes" id="UP000823749"/>
    </source>
</evidence>
<protein>
    <recommendedName>
        <fullName evidence="1">DUF2470 domain-containing protein</fullName>
    </recommendedName>
</protein>
<name>A0AAV6IX21_9ERIC</name>
<dbReference type="InterPro" id="IPR037119">
    <property type="entry name" value="Haem_oxidase_HugZ-like_sf"/>
</dbReference>
<dbReference type="SUPFAM" id="SSF50475">
    <property type="entry name" value="FMN-binding split barrel"/>
    <property type="match status" value="1"/>
</dbReference>
<feature type="domain" description="DUF2470" evidence="1">
    <location>
        <begin position="139"/>
        <end position="211"/>
    </location>
</feature>
<dbReference type="AlphaFoldDB" id="A0AAV6IX21"/>
<dbReference type="EMBL" id="JACTNZ010000009">
    <property type="protein sequence ID" value="KAG5533416.1"/>
    <property type="molecule type" value="Genomic_DNA"/>
</dbReference>
<evidence type="ECO:0000313" key="2">
    <source>
        <dbReference type="EMBL" id="KAG5533416.1"/>
    </source>
</evidence>
<evidence type="ECO:0000259" key="1">
    <source>
        <dbReference type="Pfam" id="PF10615"/>
    </source>
</evidence>
<dbReference type="InterPro" id="IPR019595">
    <property type="entry name" value="DUF2470"/>
</dbReference>
<dbReference type="PANTHER" id="PTHR37375">
    <property type="entry name" value="EXPRESSED PROTEIN"/>
    <property type="match status" value="1"/>
</dbReference>
<dbReference type="PANTHER" id="PTHR37375:SF1">
    <property type="entry name" value="DUF2470 DOMAIN-CONTAINING PROTEIN"/>
    <property type="match status" value="1"/>
</dbReference>
<comment type="caution">
    <text evidence="2">The sequence shown here is derived from an EMBL/GenBank/DDBJ whole genome shotgun (WGS) entry which is preliminary data.</text>
</comment>
<dbReference type="Proteomes" id="UP000823749">
    <property type="component" value="Chromosome 9"/>
</dbReference>
<gene>
    <name evidence="2" type="ORF">RHGRI_027547</name>
</gene>
<proteinExistence type="predicted"/>
<dbReference type="Gene3D" id="3.20.180.10">
    <property type="entry name" value="PNP-oxidase-like"/>
    <property type="match status" value="1"/>
</dbReference>
<keyword evidence="3" id="KW-1185">Reference proteome</keyword>